<gene>
    <name evidence="2" type="ORF">JOF43_003016</name>
</gene>
<evidence type="ECO:0000256" key="1">
    <source>
        <dbReference type="SAM" id="MobiDB-lite"/>
    </source>
</evidence>
<sequence length="258" mass="26464">MTPATAADGMATGTDGATAGRVPATGEDGAATHPAPCPDRFREVFGGWTPRAVVFDCDGLLLDTESVWQRAQDAVVAAHGAVLREEDDAALHGSTIEDAAAILAERSASSTEALLADLHVVFDRELAGGIRLLPGAREIVAAAGARVPLGCASNSWLESLEDKLRLGGLREHFTVLEASDTVDRPKPAPDMYAAAARALGAEPGEALALEDSGTGARAAREAGLRLVAVPAPGHPAPAADLVLGSLTDPDLAAWIATW</sequence>
<keyword evidence="2" id="KW-0378">Hydrolase</keyword>
<dbReference type="PANTHER" id="PTHR18901:SF38">
    <property type="entry name" value="PSEUDOURIDINE-5'-PHOSPHATASE"/>
    <property type="match status" value="1"/>
</dbReference>
<dbReference type="NCBIfam" id="TIGR01509">
    <property type="entry name" value="HAD-SF-IA-v3"/>
    <property type="match status" value="1"/>
</dbReference>
<comment type="caution">
    <text evidence="2">The sequence shown here is derived from an EMBL/GenBank/DDBJ whole genome shotgun (WGS) entry which is preliminary data.</text>
</comment>
<proteinExistence type="predicted"/>
<dbReference type="EMBL" id="JAGIOD010000002">
    <property type="protein sequence ID" value="MBP2383027.1"/>
    <property type="molecule type" value="Genomic_DNA"/>
</dbReference>
<keyword evidence="3" id="KW-1185">Reference proteome</keyword>
<evidence type="ECO:0000313" key="2">
    <source>
        <dbReference type="EMBL" id="MBP2383027.1"/>
    </source>
</evidence>
<feature type="compositionally biased region" description="Low complexity" evidence="1">
    <location>
        <begin position="1"/>
        <end position="20"/>
    </location>
</feature>
<dbReference type="PANTHER" id="PTHR18901">
    <property type="entry name" value="2-DEOXYGLUCOSE-6-PHOSPHATE PHOSPHATASE 2"/>
    <property type="match status" value="1"/>
</dbReference>
<dbReference type="InterPro" id="IPR006439">
    <property type="entry name" value="HAD-SF_hydro_IA"/>
</dbReference>
<dbReference type="GO" id="GO:0016787">
    <property type="term" value="F:hydrolase activity"/>
    <property type="evidence" value="ECO:0007669"/>
    <property type="project" value="UniProtKB-KW"/>
</dbReference>
<dbReference type="SUPFAM" id="SSF56784">
    <property type="entry name" value="HAD-like"/>
    <property type="match status" value="1"/>
</dbReference>
<dbReference type="InterPro" id="IPR023198">
    <property type="entry name" value="PGP-like_dom2"/>
</dbReference>
<protein>
    <submittedName>
        <fullName evidence="2">HAD superfamily hydrolase (TIGR01509 family)</fullName>
    </submittedName>
</protein>
<reference evidence="2 3" key="1">
    <citation type="submission" date="2021-03" db="EMBL/GenBank/DDBJ databases">
        <title>Sequencing the genomes of 1000 actinobacteria strains.</title>
        <authorList>
            <person name="Klenk H.-P."/>
        </authorList>
    </citation>
    <scope>NUCLEOTIDE SEQUENCE [LARGE SCALE GENOMIC DNA]</scope>
    <source>
        <strain evidence="2 3">DSM 14566</strain>
    </source>
</reference>
<dbReference type="Gene3D" id="1.10.150.240">
    <property type="entry name" value="Putative phosphatase, domain 2"/>
    <property type="match status" value="1"/>
</dbReference>
<dbReference type="Pfam" id="PF00702">
    <property type="entry name" value="Hydrolase"/>
    <property type="match status" value="1"/>
</dbReference>
<dbReference type="Gene3D" id="3.40.50.1000">
    <property type="entry name" value="HAD superfamily/HAD-like"/>
    <property type="match status" value="1"/>
</dbReference>
<dbReference type="RefSeq" id="WP_245354565.1">
    <property type="nucleotide sequence ID" value="NZ_BAAAJW010000005.1"/>
</dbReference>
<feature type="region of interest" description="Disordered" evidence="1">
    <location>
        <begin position="1"/>
        <end position="35"/>
    </location>
</feature>
<dbReference type="PRINTS" id="PR00413">
    <property type="entry name" value="HADHALOGNASE"/>
</dbReference>
<dbReference type="CDD" id="cd07505">
    <property type="entry name" value="HAD_BPGM-like"/>
    <property type="match status" value="1"/>
</dbReference>
<dbReference type="SFLD" id="SFLDG01129">
    <property type="entry name" value="C1.5:_HAD__Beta-PGM__Phosphata"/>
    <property type="match status" value="1"/>
</dbReference>
<dbReference type="Proteomes" id="UP001519290">
    <property type="component" value="Unassembled WGS sequence"/>
</dbReference>
<evidence type="ECO:0000313" key="3">
    <source>
        <dbReference type="Proteomes" id="UP001519290"/>
    </source>
</evidence>
<dbReference type="SFLD" id="SFLDS00003">
    <property type="entry name" value="Haloacid_Dehalogenase"/>
    <property type="match status" value="1"/>
</dbReference>
<dbReference type="InterPro" id="IPR023214">
    <property type="entry name" value="HAD_sf"/>
</dbReference>
<name>A0ABS4X3L4_9MICO</name>
<accession>A0ABS4X3L4</accession>
<organism evidence="2 3">
    <name type="scientific">Brachybacterium sacelli</name>
    <dbReference type="NCBI Taxonomy" id="173364"/>
    <lineage>
        <taxon>Bacteria</taxon>
        <taxon>Bacillati</taxon>
        <taxon>Actinomycetota</taxon>
        <taxon>Actinomycetes</taxon>
        <taxon>Micrococcales</taxon>
        <taxon>Dermabacteraceae</taxon>
        <taxon>Brachybacterium</taxon>
    </lineage>
</organism>
<dbReference type="InterPro" id="IPR036412">
    <property type="entry name" value="HAD-like_sf"/>
</dbReference>